<dbReference type="STRING" id="1742973.COMA2_10085"/>
<proteinExistence type="predicted"/>
<evidence type="ECO:0000313" key="4">
    <source>
        <dbReference type="Proteomes" id="UP000198736"/>
    </source>
</evidence>
<organism evidence="3 4">
    <name type="scientific">Candidatus Nitrospira nitrificans</name>
    <dbReference type="NCBI Taxonomy" id="1742973"/>
    <lineage>
        <taxon>Bacteria</taxon>
        <taxon>Pseudomonadati</taxon>
        <taxon>Nitrospirota</taxon>
        <taxon>Nitrospiria</taxon>
        <taxon>Nitrospirales</taxon>
        <taxon>Nitrospiraceae</taxon>
        <taxon>Nitrospira</taxon>
    </lineage>
</organism>
<reference evidence="4" key="1">
    <citation type="submission" date="2015-10" db="EMBL/GenBank/DDBJ databases">
        <authorList>
            <person name="Luecker S."/>
            <person name="Luecker S."/>
        </authorList>
    </citation>
    <scope>NUCLEOTIDE SEQUENCE [LARGE SCALE GENOMIC DNA]</scope>
</reference>
<dbReference type="RefSeq" id="WP_090893641.1">
    <property type="nucleotide sequence ID" value="NZ_CZPZ01000001.1"/>
</dbReference>
<dbReference type="InterPro" id="IPR050194">
    <property type="entry name" value="Glycosyltransferase_grp1"/>
</dbReference>
<sequence length="420" mass="47209">MRILFLSHYFPPEVNAPATRAYEHCRQWVRDGHHVTVVTCAPNHPQGKVYEGYRNRIYQRETRDGISVVRVWTFVTANEGFLKRTLNYISYMCSAVMVSIFLPKADVVLSTSPQFFNGLAGYVVSKLRRIPWVLEIRDLWPESIVAVGAIKSPTIITLLEWIERFAYRKADRIVPVTDSFKAYMLGKGIDAGKIDVVKNGVDLDQYAPLDGASALAEELGVKEKFVVSYFGTHGMAHHLETIFHAAHRLSGSNNIVFLMVGDGAERRALLQMRDDMALGNVMMVDQQPKSRMRDFWALSDISLVLLKKSDLFKTVIPSKIFESLAMAKPIILGVEGESADLIRAAKAGVCIEPEQAEELAARVLELSQNTDRCQQLGRNGRRYVIEHFDRIVLARKLASVLEAVDGKTVLEDEEVSTPVR</sequence>
<accession>A0A0S4L3V4</accession>
<dbReference type="PANTHER" id="PTHR45947:SF3">
    <property type="entry name" value="SULFOQUINOVOSYL TRANSFERASE SQD2"/>
    <property type="match status" value="1"/>
</dbReference>
<dbReference type="Gene3D" id="3.40.50.2000">
    <property type="entry name" value="Glycogen Phosphorylase B"/>
    <property type="match status" value="2"/>
</dbReference>
<dbReference type="EC" id="2.4.-.-" evidence="3"/>
<keyword evidence="4" id="KW-1185">Reference proteome</keyword>
<evidence type="ECO:0000259" key="2">
    <source>
        <dbReference type="Pfam" id="PF13579"/>
    </source>
</evidence>
<dbReference type="Proteomes" id="UP000198736">
    <property type="component" value="Unassembled WGS sequence"/>
</dbReference>
<name>A0A0S4L3V4_9BACT</name>
<dbReference type="OrthoDB" id="9790710at2"/>
<evidence type="ECO:0000313" key="3">
    <source>
        <dbReference type="EMBL" id="CUS31405.1"/>
    </source>
</evidence>
<feature type="domain" description="Glycosyl transferase family 1" evidence="1">
    <location>
        <begin position="222"/>
        <end position="382"/>
    </location>
</feature>
<evidence type="ECO:0000259" key="1">
    <source>
        <dbReference type="Pfam" id="PF00534"/>
    </source>
</evidence>
<keyword evidence="3" id="KW-0328">Glycosyltransferase</keyword>
<dbReference type="Pfam" id="PF00534">
    <property type="entry name" value="Glycos_transf_1"/>
    <property type="match status" value="1"/>
</dbReference>
<dbReference type="InterPro" id="IPR001296">
    <property type="entry name" value="Glyco_trans_1"/>
</dbReference>
<dbReference type="InterPro" id="IPR028098">
    <property type="entry name" value="Glyco_trans_4-like_N"/>
</dbReference>
<keyword evidence="3" id="KW-0808">Transferase</keyword>
<feature type="domain" description="Glycosyltransferase subfamily 4-like N-terminal" evidence="2">
    <location>
        <begin position="17"/>
        <end position="200"/>
    </location>
</feature>
<gene>
    <name evidence="3" type="ORF">COMA2_10085</name>
</gene>
<dbReference type="SUPFAM" id="SSF53756">
    <property type="entry name" value="UDP-Glycosyltransferase/glycogen phosphorylase"/>
    <property type="match status" value="1"/>
</dbReference>
<dbReference type="EMBL" id="CZPZ01000001">
    <property type="protein sequence ID" value="CUS31405.1"/>
    <property type="molecule type" value="Genomic_DNA"/>
</dbReference>
<dbReference type="AlphaFoldDB" id="A0A0S4L3V4"/>
<protein>
    <submittedName>
        <fullName evidence="3">Glycosyl transferase, group 1</fullName>
        <ecNumber evidence="3">2.4.-.-</ecNumber>
    </submittedName>
</protein>
<dbReference type="CDD" id="cd03794">
    <property type="entry name" value="GT4_WbuB-like"/>
    <property type="match status" value="1"/>
</dbReference>
<dbReference type="GO" id="GO:0016758">
    <property type="term" value="F:hexosyltransferase activity"/>
    <property type="evidence" value="ECO:0007669"/>
    <property type="project" value="TreeGrafter"/>
</dbReference>
<dbReference type="Pfam" id="PF13579">
    <property type="entry name" value="Glyco_trans_4_4"/>
    <property type="match status" value="1"/>
</dbReference>
<dbReference type="PANTHER" id="PTHR45947">
    <property type="entry name" value="SULFOQUINOVOSYL TRANSFERASE SQD2"/>
    <property type="match status" value="1"/>
</dbReference>